<protein>
    <submittedName>
        <fullName evidence="2">Uncharacterized protein</fullName>
    </submittedName>
</protein>
<dbReference type="PANTHER" id="PTHR33248">
    <property type="entry name" value="ZINC ION-BINDING PROTEIN"/>
    <property type="match status" value="1"/>
</dbReference>
<evidence type="ECO:0000256" key="1">
    <source>
        <dbReference type="SAM" id="Phobius"/>
    </source>
</evidence>
<accession>A0A803N9C0</accession>
<dbReference type="Proteomes" id="UP000596660">
    <property type="component" value="Unplaced"/>
</dbReference>
<feature type="transmembrane region" description="Helical" evidence="1">
    <location>
        <begin position="102"/>
        <end position="120"/>
    </location>
</feature>
<keyword evidence="3" id="KW-1185">Reference proteome</keyword>
<keyword evidence="1" id="KW-0812">Transmembrane</keyword>
<dbReference type="Gramene" id="AUR62042537-RA">
    <property type="protein sequence ID" value="AUR62042537-RA:cds"/>
    <property type="gene ID" value="AUR62042537"/>
</dbReference>
<dbReference type="AlphaFoldDB" id="A0A803N9C0"/>
<keyword evidence="1" id="KW-0472">Membrane</keyword>
<sequence>MSHSSYQSARPFPSKCYCGIPPKIETSWTSPNPGRRFVACKFYDAMSEKKLMRAEIGNLKQEVCLLQDQKARLVAQNEKLSKKLRCTSMDGCSPSKTGCSAVIFYAATAMLILVLAKLLVA</sequence>
<dbReference type="EnsemblPlants" id="AUR62042537-RA">
    <property type="protein sequence ID" value="AUR62042537-RA:cds"/>
    <property type="gene ID" value="AUR62042537"/>
</dbReference>
<name>A0A803N9C0_CHEQI</name>
<reference evidence="2" key="2">
    <citation type="submission" date="2021-03" db="UniProtKB">
        <authorList>
            <consortium name="EnsemblPlants"/>
        </authorList>
    </citation>
    <scope>IDENTIFICATION</scope>
</reference>
<keyword evidence="1" id="KW-1133">Transmembrane helix</keyword>
<evidence type="ECO:0000313" key="3">
    <source>
        <dbReference type="Proteomes" id="UP000596660"/>
    </source>
</evidence>
<proteinExistence type="predicted"/>
<organism evidence="2 3">
    <name type="scientific">Chenopodium quinoa</name>
    <name type="common">Quinoa</name>
    <dbReference type="NCBI Taxonomy" id="63459"/>
    <lineage>
        <taxon>Eukaryota</taxon>
        <taxon>Viridiplantae</taxon>
        <taxon>Streptophyta</taxon>
        <taxon>Embryophyta</taxon>
        <taxon>Tracheophyta</taxon>
        <taxon>Spermatophyta</taxon>
        <taxon>Magnoliopsida</taxon>
        <taxon>eudicotyledons</taxon>
        <taxon>Gunneridae</taxon>
        <taxon>Pentapetalae</taxon>
        <taxon>Caryophyllales</taxon>
        <taxon>Chenopodiaceae</taxon>
        <taxon>Chenopodioideae</taxon>
        <taxon>Atripliceae</taxon>
        <taxon>Chenopodium</taxon>
    </lineage>
</organism>
<evidence type="ECO:0000313" key="2">
    <source>
        <dbReference type="EnsemblPlants" id="AUR62042537-RA:cds"/>
    </source>
</evidence>
<reference evidence="2" key="1">
    <citation type="journal article" date="2017" name="Nature">
        <title>The genome of Chenopodium quinoa.</title>
        <authorList>
            <person name="Jarvis D.E."/>
            <person name="Ho Y.S."/>
            <person name="Lightfoot D.J."/>
            <person name="Schmoeckel S.M."/>
            <person name="Li B."/>
            <person name="Borm T.J.A."/>
            <person name="Ohyanagi H."/>
            <person name="Mineta K."/>
            <person name="Michell C.T."/>
            <person name="Saber N."/>
            <person name="Kharbatia N.M."/>
            <person name="Rupper R.R."/>
            <person name="Sharp A.R."/>
            <person name="Dally N."/>
            <person name="Boughton B.A."/>
            <person name="Woo Y.H."/>
            <person name="Gao G."/>
            <person name="Schijlen E.G.W.M."/>
            <person name="Guo X."/>
            <person name="Momin A.A."/>
            <person name="Negrao S."/>
            <person name="Al-Babili S."/>
            <person name="Gehring C."/>
            <person name="Roessner U."/>
            <person name="Jung C."/>
            <person name="Murphy K."/>
            <person name="Arold S.T."/>
            <person name="Gojobori T."/>
            <person name="van der Linden C.G."/>
            <person name="van Loo E.N."/>
            <person name="Jellen E.N."/>
            <person name="Maughan P.J."/>
            <person name="Tester M."/>
        </authorList>
    </citation>
    <scope>NUCLEOTIDE SEQUENCE [LARGE SCALE GENOMIC DNA]</scope>
    <source>
        <strain evidence="2">cv. PI 614886</strain>
    </source>
</reference>